<evidence type="ECO:0000313" key="1">
    <source>
        <dbReference type="EMBL" id="ALP47866.1"/>
    </source>
</evidence>
<name>A0A0S2SY61_9CAUD</name>
<dbReference type="Proteomes" id="UP000201818">
    <property type="component" value="Segment"/>
</dbReference>
<evidence type="ECO:0000313" key="2">
    <source>
        <dbReference type="Proteomes" id="UP000201818"/>
    </source>
</evidence>
<organism evidence="1 2">
    <name type="scientific">Pseudomonas phage YMC11/02/R656</name>
    <dbReference type="NCBI Taxonomy" id="1755689"/>
    <lineage>
        <taxon>Viruses</taxon>
        <taxon>Duplodnaviria</taxon>
        <taxon>Heunggongvirae</taxon>
        <taxon>Uroviricota</taxon>
        <taxon>Caudoviricetes</taxon>
        <taxon>Bugaksanvirus</taxon>
        <taxon>Bugaksanvirus R656</taxon>
    </lineage>
</organism>
<reference evidence="1 2" key="1">
    <citation type="submission" date="2015-10" db="EMBL/GenBank/DDBJ databases">
        <title>Complete Genome Sequence of the Pseudomonas phage YMC11/02/R656_PAE_BP.</title>
        <authorList>
            <person name="Jeon J."/>
            <person name="Yong D."/>
            <person name="Lee K."/>
        </authorList>
    </citation>
    <scope>NUCLEOTIDE SEQUENCE [LARGE SCALE GENOMIC DNA]</scope>
</reference>
<sequence>MIITLSPYYPLPGSGERLSLSRAGDVLTVNGQAFDFTPLPEGGELPAEAIGSEWFAGPAVRRADRLELSLRFPLADDASAAARIPEPLLIDADGPVELPR</sequence>
<dbReference type="KEGG" id="vg:26516098"/>
<keyword evidence="2" id="KW-1185">Reference proteome</keyword>
<dbReference type="OrthoDB" id="24714at10239"/>
<dbReference type="EMBL" id="KT968831">
    <property type="protein sequence ID" value="ALP47866.1"/>
    <property type="molecule type" value="Genomic_DNA"/>
</dbReference>
<gene>
    <name evidence="1" type="ORF">BPPAER656_00450</name>
</gene>
<protein>
    <submittedName>
        <fullName evidence="1">Uncharacterized protein</fullName>
    </submittedName>
</protein>
<proteinExistence type="predicted"/>
<accession>A0A0S2SY61</accession>
<dbReference type="RefSeq" id="YP_009187442.1">
    <property type="nucleotide sequence ID" value="NC_028657.1"/>
</dbReference>
<dbReference type="GeneID" id="26516098"/>